<dbReference type="SUPFAM" id="SSF53300">
    <property type="entry name" value="vWA-like"/>
    <property type="match status" value="1"/>
</dbReference>
<feature type="domain" description="VWFA" evidence="7">
    <location>
        <begin position="71"/>
        <end position="248"/>
    </location>
</feature>
<dbReference type="FunFam" id="2.10.25.10:FF:000020">
    <property type="entry name" value="Latent-transforming growth factor beta-binding protein 1"/>
    <property type="match status" value="1"/>
</dbReference>
<dbReference type="SUPFAM" id="SSF57196">
    <property type="entry name" value="EGF/Laminin"/>
    <property type="match status" value="1"/>
</dbReference>
<evidence type="ECO:0000256" key="1">
    <source>
        <dbReference type="ARBA" id="ARBA00022536"/>
    </source>
</evidence>
<dbReference type="CDD" id="cd01450">
    <property type="entry name" value="vWFA_subfamily_ECM"/>
    <property type="match status" value="1"/>
</dbReference>
<dbReference type="Gene3D" id="3.40.50.410">
    <property type="entry name" value="von Willebrand factor, type A domain"/>
    <property type="match status" value="1"/>
</dbReference>
<proteinExistence type="predicted"/>
<accession>A0A6J8DRU4</accession>
<feature type="domain" description="EGF-like" evidence="6">
    <location>
        <begin position="281"/>
        <end position="313"/>
    </location>
</feature>
<feature type="disulfide bond" evidence="5">
    <location>
        <begin position="285"/>
        <end position="295"/>
    </location>
</feature>
<feature type="disulfide bond" evidence="5">
    <location>
        <begin position="317"/>
        <end position="327"/>
    </location>
</feature>
<evidence type="ECO:0000259" key="7">
    <source>
        <dbReference type="PROSITE" id="PS50234"/>
    </source>
</evidence>
<gene>
    <name evidence="8" type="ORF">MCOR_42817</name>
</gene>
<comment type="caution">
    <text evidence="5">Lacks conserved residue(s) required for the propagation of feature annotation.</text>
</comment>
<keyword evidence="9" id="KW-1185">Reference proteome</keyword>
<dbReference type="SMART" id="SM00181">
    <property type="entry name" value="EGF"/>
    <property type="match status" value="4"/>
</dbReference>
<protein>
    <recommendedName>
        <fullName evidence="10">COL6A</fullName>
    </recommendedName>
</protein>
<keyword evidence="4 5" id="KW-1015">Disulfide bond</keyword>
<evidence type="ECO:0000256" key="2">
    <source>
        <dbReference type="ARBA" id="ARBA00022729"/>
    </source>
</evidence>
<dbReference type="SMART" id="SM00327">
    <property type="entry name" value="VWA"/>
    <property type="match status" value="1"/>
</dbReference>
<dbReference type="PROSITE" id="PS50234">
    <property type="entry name" value="VWFA"/>
    <property type="match status" value="1"/>
</dbReference>
<feature type="disulfide bond" evidence="5">
    <location>
        <begin position="56"/>
        <end position="65"/>
    </location>
</feature>
<dbReference type="OrthoDB" id="6109632at2759"/>
<dbReference type="Proteomes" id="UP000507470">
    <property type="component" value="Unassembled WGS sequence"/>
</dbReference>
<evidence type="ECO:0008006" key="10">
    <source>
        <dbReference type="Google" id="ProtNLM"/>
    </source>
</evidence>
<keyword evidence="3" id="KW-0677">Repeat</keyword>
<dbReference type="PROSITE" id="PS01186">
    <property type="entry name" value="EGF_2"/>
    <property type="match status" value="4"/>
</dbReference>
<dbReference type="PRINTS" id="PR00453">
    <property type="entry name" value="VWFADOMAIN"/>
</dbReference>
<feature type="domain" description="EGF-like" evidence="6">
    <location>
        <begin position="34"/>
        <end position="66"/>
    </location>
</feature>
<feature type="disulfide bond" evidence="5">
    <location>
        <begin position="335"/>
        <end position="344"/>
    </location>
</feature>
<feature type="disulfide bond" evidence="5">
    <location>
        <begin position="252"/>
        <end position="262"/>
    </location>
</feature>
<evidence type="ECO:0000256" key="5">
    <source>
        <dbReference type="PROSITE-ProRule" id="PRU00076"/>
    </source>
</evidence>
<dbReference type="PROSITE" id="PS00022">
    <property type="entry name" value="EGF_1"/>
    <property type="match status" value="4"/>
</dbReference>
<feature type="disulfide bond" evidence="5">
    <location>
        <begin position="303"/>
        <end position="312"/>
    </location>
</feature>
<sequence>MYNNVLHSASLDVFLKFFTKRLFIHSAEVYEKERQNACFPPCQHGGECYGPNTCSCRPGYAGDFCEVNPSDIIFVVDESGSVGDDNFRVTMEYLANAVDRLPVRHDLIRIGLAVFSGSTRYIFNLDDGSTKEIITDAILKTYYGSGGKTDIDGALGDACEDMFQRKNGNRPQTATQHILVLMTDGQSSKSDKPGLSKCNSKNVTIIGIGIGSNIDEDQLRSLVSKPEYYFDTTYDYLDTTLPKLLKTVTDFCSPGCKNGGTCIGRGQCQCPDGYAGLLCENKVTCSPRCMNNGICYQTNKCRCLQGYEGDICTIPICDPECKNNGTCSEPDTCLCENGYEGDLCEVSLNSGSTYILIGSPVFLSLSVWILKGLSLF</sequence>
<dbReference type="Pfam" id="PF23106">
    <property type="entry name" value="EGF_Teneurin"/>
    <property type="match status" value="1"/>
</dbReference>
<dbReference type="PROSITE" id="PS50026">
    <property type="entry name" value="EGF_3"/>
    <property type="match status" value="4"/>
</dbReference>
<dbReference type="GO" id="GO:0009986">
    <property type="term" value="C:cell surface"/>
    <property type="evidence" value="ECO:0007669"/>
    <property type="project" value="TreeGrafter"/>
</dbReference>
<feature type="disulfide bond" evidence="5">
    <location>
        <begin position="38"/>
        <end position="48"/>
    </location>
</feature>
<dbReference type="InterPro" id="IPR050969">
    <property type="entry name" value="Dev_Signal_Modulators"/>
</dbReference>
<dbReference type="Gene3D" id="2.10.25.10">
    <property type="entry name" value="Laminin"/>
    <property type="match status" value="3"/>
</dbReference>
<keyword evidence="2" id="KW-0732">Signal</keyword>
<name>A0A6J8DRU4_MYTCO</name>
<dbReference type="PANTHER" id="PTHR14949:SF54">
    <property type="entry name" value="VWFD DOMAIN-CONTAINING PROTEIN"/>
    <property type="match status" value="1"/>
</dbReference>
<evidence type="ECO:0000259" key="6">
    <source>
        <dbReference type="PROSITE" id="PS50026"/>
    </source>
</evidence>
<reference evidence="8 9" key="1">
    <citation type="submission" date="2020-06" db="EMBL/GenBank/DDBJ databases">
        <authorList>
            <person name="Li R."/>
            <person name="Bekaert M."/>
        </authorList>
    </citation>
    <scope>NUCLEOTIDE SEQUENCE [LARGE SCALE GENOMIC DNA]</scope>
    <source>
        <strain evidence="9">wild</strain>
    </source>
</reference>
<dbReference type="CDD" id="cd00054">
    <property type="entry name" value="EGF_CA"/>
    <property type="match status" value="1"/>
</dbReference>
<dbReference type="InterPro" id="IPR036465">
    <property type="entry name" value="vWFA_dom_sf"/>
</dbReference>
<dbReference type="PANTHER" id="PTHR14949">
    <property type="entry name" value="EGF-LIKE-DOMAIN, MULTIPLE 7, 8"/>
    <property type="match status" value="1"/>
</dbReference>
<dbReference type="Pfam" id="PF12661">
    <property type="entry name" value="hEGF"/>
    <property type="match status" value="1"/>
</dbReference>
<dbReference type="EMBL" id="CACVKT020007644">
    <property type="protein sequence ID" value="CAC5409550.1"/>
    <property type="molecule type" value="Genomic_DNA"/>
</dbReference>
<evidence type="ECO:0000256" key="4">
    <source>
        <dbReference type="ARBA" id="ARBA00023157"/>
    </source>
</evidence>
<dbReference type="Pfam" id="PF00092">
    <property type="entry name" value="VWA"/>
    <property type="match status" value="1"/>
</dbReference>
<keyword evidence="1 5" id="KW-0245">EGF-like domain</keyword>
<dbReference type="AlphaFoldDB" id="A0A6J8DRU4"/>
<feature type="domain" description="EGF-like" evidence="6">
    <location>
        <begin position="314"/>
        <end position="345"/>
    </location>
</feature>
<organism evidence="8 9">
    <name type="scientific">Mytilus coruscus</name>
    <name type="common">Sea mussel</name>
    <dbReference type="NCBI Taxonomy" id="42192"/>
    <lineage>
        <taxon>Eukaryota</taxon>
        <taxon>Metazoa</taxon>
        <taxon>Spiralia</taxon>
        <taxon>Lophotrochozoa</taxon>
        <taxon>Mollusca</taxon>
        <taxon>Bivalvia</taxon>
        <taxon>Autobranchia</taxon>
        <taxon>Pteriomorphia</taxon>
        <taxon>Mytilida</taxon>
        <taxon>Mytiloidea</taxon>
        <taxon>Mytilidae</taxon>
        <taxon>Mytilinae</taxon>
        <taxon>Mytilus</taxon>
    </lineage>
</organism>
<dbReference type="InterPro" id="IPR013032">
    <property type="entry name" value="EGF-like_CS"/>
</dbReference>
<dbReference type="InterPro" id="IPR000742">
    <property type="entry name" value="EGF"/>
</dbReference>
<evidence type="ECO:0000256" key="3">
    <source>
        <dbReference type="ARBA" id="ARBA00022737"/>
    </source>
</evidence>
<evidence type="ECO:0000313" key="8">
    <source>
        <dbReference type="EMBL" id="CAC5409550.1"/>
    </source>
</evidence>
<feature type="disulfide bond" evidence="5">
    <location>
        <begin position="270"/>
        <end position="279"/>
    </location>
</feature>
<dbReference type="GO" id="GO:0005576">
    <property type="term" value="C:extracellular region"/>
    <property type="evidence" value="ECO:0007669"/>
    <property type="project" value="TreeGrafter"/>
</dbReference>
<dbReference type="InterPro" id="IPR002035">
    <property type="entry name" value="VWF_A"/>
</dbReference>
<feature type="domain" description="EGF-like" evidence="6">
    <location>
        <begin position="248"/>
        <end position="280"/>
    </location>
</feature>
<evidence type="ECO:0000313" key="9">
    <source>
        <dbReference type="Proteomes" id="UP000507470"/>
    </source>
</evidence>
<dbReference type="GO" id="GO:0005102">
    <property type="term" value="F:signaling receptor binding"/>
    <property type="evidence" value="ECO:0007669"/>
    <property type="project" value="TreeGrafter"/>
</dbReference>